<protein>
    <submittedName>
        <fullName evidence="1">Polyhydroxyalkanoic acid synthase</fullName>
    </submittedName>
</protein>
<evidence type="ECO:0000313" key="1">
    <source>
        <dbReference type="EMBL" id="RYB05286.1"/>
    </source>
</evidence>
<dbReference type="Proteomes" id="UP000289411">
    <property type="component" value="Unassembled WGS sequence"/>
</dbReference>
<comment type="caution">
    <text evidence="1">The sequence shown here is derived from an EMBL/GenBank/DDBJ whole genome shotgun (WGS) entry which is preliminary data.</text>
</comment>
<name>A0A4Q2RE91_9HYPH</name>
<dbReference type="RefSeq" id="WP_129219036.1">
    <property type="nucleotide sequence ID" value="NZ_QYBC01000007.1"/>
</dbReference>
<keyword evidence="2" id="KW-1185">Reference proteome</keyword>
<proteinExistence type="predicted"/>
<dbReference type="OrthoDB" id="8853368at2"/>
<organism evidence="1 2">
    <name type="scientific">Lichenibacterium ramalinae</name>
    <dbReference type="NCBI Taxonomy" id="2316527"/>
    <lineage>
        <taxon>Bacteria</taxon>
        <taxon>Pseudomonadati</taxon>
        <taxon>Pseudomonadota</taxon>
        <taxon>Alphaproteobacteria</taxon>
        <taxon>Hyphomicrobiales</taxon>
        <taxon>Lichenihabitantaceae</taxon>
        <taxon>Lichenibacterium</taxon>
    </lineage>
</organism>
<dbReference type="EMBL" id="QYBC01000007">
    <property type="protein sequence ID" value="RYB05286.1"/>
    <property type="molecule type" value="Genomic_DNA"/>
</dbReference>
<evidence type="ECO:0000313" key="2">
    <source>
        <dbReference type="Proteomes" id="UP000289411"/>
    </source>
</evidence>
<reference evidence="1 2" key="2">
    <citation type="submission" date="2019-02" db="EMBL/GenBank/DDBJ databases">
        <title>'Lichenibacterium ramalinii' gen. nov. sp. nov., 'Lichenibacterium minor' gen. nov. sp. nov.</title>
        <authorList>
            <person name="Pankratov T."/>
        </authorList>
    </citation>
    <scope>NUCLEOTIDE SEQUENCE [LARGE SCALE GENOMIC DNA]</scope>
    <source>
        <strain evidence="1 2">RmlP001</strain>
    </source>
</reference>
<dbReference type="AlphaFoldDB" id="A0A4Q2RE91"/>
<reference evidence="1 2" key="1">
    <citation type="submission" date="2018-09" db="EMBL/GenBank/DDBJ databases">
        <authorList>
            <person name="Grouzdev D.S."/>
            <person name="Krutkina M.S."/>
        </authorList>
    </citation>
    <scope>NUCLEOTIDE SEQUENCE [LARGE SCALE GENOMIC DNA]</scope>
    <source>
        <strain evidence="1 2">RmlP001</strain>
    </source>
</reference>
<dbReference type="Pfam" id="PF09650">
    <property type="entry name" value="PHA_gran_rgn"/>
    <property type="match status" value="1"/>
</dbReference>
<accession>A0A4Q2RE91</accession>
<gene>
    <name evidence="1" type="ORF">D3272_10065</name>
</gene>
<sequence length="103" mass="11323">MTKPLVVSIPHQLGAAEAQRRLQTGIEQLKEQYAGKFAVLENRWTGPHLDFRVSAVGQTVSGTLDVAEEHVTLALQLPWVLAVLAQKAQSLIQSKGQLLLEKK</sequence>
<dbReference type="InterPro" id="IPR013433">
    <property type="entry name" value="PHA_gran_rgn"/>
</dbReference>